<dbReference type="EMBL" id="VWRR01000016">
    <property type="protein sequence ID" value="KAF6000977.1"/>
    <property type="molecule type" value="Genomic_DNA"/>
</dbReference>
<evidence type="ECO:0008006" key="4">
    <source>
        <dbReference type="Google" id="ProtNLM"/>
    </source>
</evidence>
<dbReference type="Proteomes" id="UP000530660">
    <property type="component" value="Unassembled WGS sequence"/>
</dbReference>
<feature type="compositionally biased region" description="Low complexity" evidence="1">
    <location>
        <begin position="573"/>
        <end position="584"/>
    </location>
</feature>
<keyword evidence="3" id="KW-1185">Reference proteome</keyword>
<accession>A0A7J7IEJ6</accession>
<dbReference type="AlphaFoldDB" id="A0A7J7IEJ6"/>
<proteinExistence type="predicted"/>
<reference evidence="2 3" key="1">
    <citation type="journal article" date="2020" name="J. Phycol.">
        <title>Comparative genome analysis reveals Cyanidiococcus gen. nov., a new extremophilic red algal genus sister to Cyanidioschyzon (Cyanidioschyzonaceae, Rhodophyta).</title>
        <authorList>
            <person name="Liu S.-L."/>
            <person name="Chiang Y.-R."/>
            <person name="Yoon H.S."/>
            <person name="Fu H.-Y."/>
        </authorList>
    </citation>
    <scope>NUCLEOTIDE SEQUENCE [LARGE SCALE GENOMIC DNA]</scope>
    <source>
        <strain evidence="2 3">THAL066</strain>
    </source>
</reference>
<dbReference type="SUPFAM" id="SSF56112">
    <property type="entry name" value="Protein kinase-like (PK-like)"/>
    <property type="match status" value="1"/>
</dbReference>
<dbReference type="OrthoDB" id="9453at2759"/>
<comment type="caution">
    <text evidence="2">The sequence shown here is derived from an EMBL/GenBank/DDBJ whole genome shotgun (WGS) entry which is preliminary data.</text>
</comment>
<dbReference type="InterPro" id="IPR011009">
    <property type="entry name" value="Kinase-like_dom_sf"/>
</dbReference>
<gene>
    <name evidence="2" type="ORF">F1559_000405</name>
</gene>
<sequence>MQLYQRAKPPDVFDTHDAFHRPVPCALGRSTTIDIVVALCDQRVWALGTSGRDDRAPYLGVAPVQHDATVASNAVIESATTSPATPHRIGALVDKERTPTRVLRTHGAVALAPREAFYGDQLLDGILARAEWVQALGAGAVGMVLLPHSFPHVAIKVSMYETGFRTPLFTHPTRSEPAMMRLLMRTLLAGRATPHLPILFSERHDVPLQTLRIPEAFWRSSTAAAELRQWIERRRNCDPDRCSVLCMERFAGGTLFHALCRGTAPGVDIFAVRELAFQIIFTLAVILRFHPDWKHNDLSLANVMLRRRGTLTTTRFDASHLLVQASWAQVSSFSSLSSSSSIVSPLKADSMAGHPHVTSRPVNGTQYRRYEFEGSRWFLPLRPEQPFEAVLADFDFACIDPVITNAKVDFFERQTSYHCYRINSQRDWYGDIQMLLSNLREVVHHLIRKRLDALRPSINSSRLSGEQASGVNVLLPEERDAVEFFERRVHPSCRDTPDRSLRGRLPPSSFAVESRYGPIETLLNDPYFDPFREPPNWAEGAILEASFAWPMSPQEEIHQTALGAGDNVSGDQLSPPTLWPSSSPIQSEWECSRDPCAAEGA</sequence>
<evidence type="ECO:0000256" key="1">
    <source>
        <dbReference type="SAM" id="MobiDB-lite"/>
    </source>
</evidence>
<protein>
    <recommendedName>
        <fullName evidence="4">Protein kinase domain-containing protein</fullName>
    </recommendedName>
</protein>
<feature type="region of interest" description="Disordered" evidence="1">
    <location>
        <begin position="558"/>
        <end position="601"/>
    </location>
</feature>
<evidence type="ECO:0000313" key="2">
    <source>
        <dbReference type="EMBL" id="KAF6000977.1"/>
    </source>
</evidence>
<evidence type="ECO:0000313" key="3">
    <source>
        <dbReference type="Proteomes" id="UP000530660"/>
    </source>
</evidence>
<organism evidence="2 3">
    <name type="scientific">Cyanidiococcus yangmingshanensis</name>
    <dbReference type="NCBI Taxonomy" id="2690220"/>
    <lineage>
        <taxon>Eukaryota</taxon>
        <taxon>Rhodophyta</taxon>
        <taxon>Bangiophyceae</taxon>
        <taxon>Cyanidiales</taxon>
        <taxon>Cyanidiaceae</taxon>
        <taxon>Cyanidiococcus</taxon>
    </lineage>
</organism>
<name>A0A7J7IEJ6_9RHOD</name>